<proteinExistence type="predicted"/>
<evidence type="ECO:0000313" key="1">
    <source>
        <dbReference type="EMBL" id="CAD8059482.1"/>
    </source>
</evidence>
<accession>A0A8S1L263</accession>
<reference evidence="1" key="1">
    <citation type="submission" date="2021-01" db="EMBL/GenBank/DDBJ databases">
        <authorList>
            <consortium name="Genoscope - CEA"/>
            <person name="William W."/>
        </authorList>
    </citation>
    <scope>NUCLEOTIDE SEQUENCE</scope>
</reference>
<keyword evidence="3" id="KW-1185">Reference proteome</keyword>
<sequence length="200" mass="23219">MDKSDSCKKGYFLRNNNCFSCDQECQTCQHESLCQIYSSDYVSIGDFSCTKCLGRTDCTILLEIVLCNKFATGTYLSSNGSSIPCVQNCTSCDSNGICQCCDDPTKYFQTFDGYNCQPCSILKCIYCYQYFVKNGITYQVKLEVNTFELKIKAFYVIKLVKQTERQMTYIKKFNLILMMQRPILIQVKFYLNMKHFNYQK</sequence>
<dbReference type="EMBL" id="CAJJDM010000028">
    <property type="protein sequence ID" value="CAD8059484.1"/>
    <property type="molecule type" value="Genomic_DNA"/>
</dbReference>
<name>A0A8S1L263_PARPR</name>
<comment type="caution">
    <text evidence="1">The sequence shown here is derived from an EMBL/GenBank/DDBJ whole genome shotgun (WGS) entry which is preliminary data.</text>
</comment>
<dbReference type="AlphaFoldDB" id="A0A8S1L263"/>
<dbReference type="EMBL" id="CAJJDM010000028">
    <property type="protein sequence ID" value="CAD8059482.1"/>
    <property type="molecule type" value="Genomic_DNA"/>
</dbReference>
<dbReference type="Proteomes" id="UP000688137">
    <property type="component" value="Unassembled WGS sequence"/>
</dbReference>
<evidence type="ECO:0000313" key="2">
    <source>
        <dbReference type="EMBL" id="CAD8059484.1"/>
    </source>
</evidence>
<gene>
    <name evidence="1" type="ORF">PPRIM_AZ9-3.1.T0290012</name>
    <name evidence="2" type="ORF">PPRIM_AZ9-3.1.T0290013</name>
</gene>
<evidence type="ECO:0000313" key="3">
    <source>
        <dbReference type="Proteomes" id="UP000688137"/>
    </source>
</evidence>
<protein>
    <submittedName>
        <fullName evidence="1">Uncharacterized protein</fullName>
    </submittedName>
</protein>
<organism evidence="1 3">
    <name type="scientific">Paramecium primaurelia</name>
    <dbReference type="NCBI Taxonomy" id="5886"/>
    <lineage>
        <taxon>Eukaryota</taxon>
        <taxon>Sar</taxon>
        <taxon>Alveolata</taxon>
        <taxon>Ciliophora</taxon>
        <taxon>Intramacronucleata</taxon>
        <taxon>Oligohymenophorea</taxon>
        <taxon>Peniculida</taxon>
        <taxon>Parameciidae</taxon>
        <taxon>Paramecium</taxon>
    </lineage>
</organism>